<evidence type="ECO:0000313" key="1">
    <source>
        <dbReference type="EMBL" id="KAK4504351.1"/>
    </source>
</evidence>
<dbReference type="EMBL" id="JAXOVC010000003">
    <property type="protein sequence ID" value="KAK4504351.1"/>
    <property type="molecule type" value="Genomic_DNA"/>
</dbReference>
<name>A0ABR0ETC7_ZASCE</name>
<evidence type="ECO:0008006" key="3">
    <source>
        <dbReference type="Google" id="ProtNLM"/>
    </source>
</evidence>
<gene>
    <name evidence="1" type="ORF">PRZ48_005267</name>
</gene>
<reference evidence="1 2" key="1">
    <citation type="journal article" date="2023" name="G3 (Bethesda)">
        <title>A chromosome-level genome assembly of Zasmidium syzygii isolated from banana leaves.</title>
        <authorList>
            <person name="van Westerhoven A.C."/>
            <person name="Mehrabi R."/>
            <person name="Talebi R."/>
            <person name="Steentjes M.B.F."/>
            <person name="Corcolon B."/>
            <person name="Chong P.A."/>
            <person name="Kema G.H.J."/>
            <person name="Seidl M.F."/>
        </authorList>
    </citation>
    <scope>NUCLEOTIDE SEQUENCE [LARGE SCALE GENOMIC DNA]</scope>
    <source>
        <strain evidence="1 2">P124</strain>
    </source>
</reference>
<sequence>MALPKPNQDMFDPVHRKITHIVDSHQLLPYQAALQDAVWQKKLRDVQDIAQQLQEKDDSDFGKTDLIPASDVEKFLKAASHIFLLDGLWKQDTKLQLTWVNNENENIKGLTAMEGSTHMLRLHTTHNKSGLEVLCVLLHEMVHMFLTVCEQEELSQGHQVDVRLFGYSRHGYYWQRLARSIETRATYVLGLKIDLGRRDACLEELVAGEMTARMAYFEELWDPNPGASGVSEARMVFEWVGPRKFEAIKRKDAERNGESVET</sequence>
<protein>
    <recommendedName>
        <fullName evidence="3">SprT-like domain-containing protein</fullName>
    </recommendedName>
</protein>
<keyword evidence="2" id="KW-1185">Reference proteome</keyword>
<comment type="caution">
    <text evidence="1">The sequence shown here is derived from an EMBL/GenBank/DDBJ whole genome shotgun (WGS) entry which is preliminary data.</text>
</comment>
<dbReference type="Proteomes" id="UP001305779">
    <property type="component" value="Unassembled WGS sequence"/>
</dbReference>
<accession>A0ABR0ETC7</accession>
<evidence type="ECO:0000313" key="2">
    <source>
        <dbReference type="Proteomes" id="UP001305779"/>
    </source>
</evidence>
<proteinExistence type="predicted"/>
<organism evidence="1 2">
    <name type="scientific">Zasmidium cellare</name>
    <name type="common">Wine cellar mold</name>
    <name type="synonym">Racodium cellare</name>
    <dbReference type="NCBI Taxonomy" id="395010"/>
    <lineage>
        <taxon>Eukaryota</taxon>
        <taxon>Fungi</taxon>
        <taxon>Dikarya</taxon>
        <taxon>Ascomycota</taxon>
        <taxon>Pezizomycotina</taxon>
        <taxon>Dothideomycetes</taxon>
        <taxon>Dothideomycetidae</taxon>
        <taxon>Mycosphaerellales</taxon>
        <taxon>Mycosphaerellaceae</taxon>
        <taxon>Zasmidium</taxon>
    </lineage>
</organism>